<accession>A0ABV8QZE3</accession>
<dbReference type="EMBL" id="JBHSCQ010000006">
    <property type="protein sequence ID" value="MFC4265097.1"/>
    <property type="molecule type" value="Genomic_DNA"/>
</dbReference>
<sequence length="235" mass="25051">MSEEPTEHARLHHLVGAYVLGGIELNERHLFEQHLDTCTQCLEELSSLQNLPKLLDAVSLEDTLALVSPGNAGVPAFGNPGDETGTGPLMRKLSKRRRNSRRRSAAFVSGAAALFLAVGYLTGSAAQVPVKPELNFTISTASGPQIQLGLIRKAWGTELALEGNGLPEQGVLSLWIKDRSGRYDRAASWNATALGRADVVGATPMAIQEMLDIEIRDGGGKTIAIMSPGTQNQAS</sequence>
<keyword evidence="1" id="KW-0805">Transcription regulation</keyword>
<feature type="region of interest" description="Disordered" evidence="3">
    <location>
        <begin position="76"/>
        <end position="98"/>
    </location>
</feature>
<evidence type="ECO:0000256" key="2">
    <source>
        <dbReference type="ARBA" id="ARBA00023163"/>
    </source>
</evidence>
<reference evidence="7" key="1">
    <citation type="journal article" date="2019" name="Int. J. Syst. Evol. Microbiol.">
        <title>The Global Catalogue of Microorganisms (GCM) 10K type strain sequencing project: providing services to taxonomists for standard genome sequencing and annotation.</title>
        <authorList>
            <consortium name="The Broad Institute Genomics Platform"/>
            <consortium name="The Broad Institute Genome Sequencing Center for Infectious Disease"/>
            <person name="Wu L."/>
            <person name="Ma J."/>
        </authorList>
    </citation>
    <scope>NUCLEOTIDE SEQUENCE [LARGE SCALE GENOMIC DNA]</scope>
    <source>
        <strain evidence="7">CGMCC 1.10698</strain>
    </source>
</reference>
<keyword evidence="4" id="KW-1133">Transmembrane helix</keyword>
<dbReference type="InterPro" id="IPR041916">
    <property type="entry name" value="Anti_sigma_zinc_sf"/>
</dbReference>
<dbReference type="Pfam" id="PF13490">
    <property type="entry name" value="zf-HC2"/>
    <property type="match status" value="1"/>
</dbReference>
<dbReference type="RefSeq" id="WP_230067130.1">
    <property type="nucleotide sequence ID" value="NZ_BAABLL010000003.1"/>
</dbReference>
<feature type="transmembrane region" description="Helical" evidence="4">
    <location>
        <begin position="105"/>
        <end position="123"/>
    </location>
</feature>
<keyword evidence="7" id="KW-1185">Reference proteome</keyword>
<proteinExistence type="predicted"/>
<keyword evidence="2" id="KW-0804">Transcription</keyword>
<keyword evidence="4" id="KW-0812">Transmembrane</keyword>
<protein>
    <submittedName>
        <fullName evidence="6">Zf-HC2 domain-containing protein</fullName>
    </submittedName>
</protein>
<evidence type="ECO:0000256" key="1">
    <source>
        <dbReference type="ARBA" id="ARBA00023015"/>
    </source>
</evidence>
<keyword evidence="4" id="KW-0472">Membrane</keyword>
<feature type="domain" description="Putative zinc-finger" evidence="5">
    <location>
        <begin position="12"/>
        <end position="41"/>
    </location>
</feature>
<evidence type="ECO:0000313" key="7">
    <source>
        <dbReference type="Proteomes" id="UP001595773"/>
    </source>
</evidence>
<gene>
    <name evidence="6" type="ORF">ACFOW9_05745</name>
</gene>
<evidence type="ECO:0000259" key="5">
    <source>
        <dbReference type="Pfam" id="PF13490"/>
    </source>
</evidence>
<evidence type="ECO:0000256" key="3">
    <source>
        <dbReference type="SAM" id="MobiDB-lite"/>
    </source>
</evidence>
<name>A0ABV8QZE3_9MICC</name>
<evidence type="ECO:0000313" key="6">
    <source>
        <dbReference type="EMBL" id="MFC4265097.1"/>
    </source>
</evidence>
<dbReference type="Proteomes" id="UP001595773">
    <property type="component" value="Unassembled WGS sequence"/>
</dbReference>
<organism evidence="6 7">
    <name type="scientific">Arthrobacter cryoconiti</name>
    <dbReference type="NCBI Taxonomy" id="748907"/>
    <lineage>
        <taxon>Bacteria</taxon>
        <taxon>Bacillati</taxon>
        <taxon>Actinomycetota</taxon>
        <taxon>Actinomycetes</taxon>
        <taxon>Micrococcales</taxon>
        <taxon>Micrococcaceae</taxon>
        <taxon>Arthrobacter</taxon>
    </lineage>
</organism>
<comment type="caution">
    <text evidence="6">The sequence shown here is derived from an EMBL/GenBank/DDBJ whole genome shotgun (WGS) entry which is preliminary data.</text>
</comment>
<dbReference type="Gene3D" id="1.10.10.1320">
    <property type="entry name" value="Anti-sigma factor, zinc-finger domain"/>
    <property type="match status" value="1"/>
</dbReference>
<dbReference type="InterPro" id="IPR027383">
    <property type="entry name" value="Znf_put"/>
</dbReference>
<evidence type="ECO:0000256" key="4">
    <source>
        <dbReference type="SAM" id="Phobius"/>
    </source>
</evidence>